<evidence type="ECO:0000313" key="4">
    <source>
        <dbReference type="EMBL" id="MBE1878079.1"/>
    </source>
</evidence>
<dbReference type="Gene3D" id="1.10.357.10">
    <property type="entry name" value="Tetracycline Repressor, domain 2"/>
    <property type="match status" value="1"/>
</dbReference>
<keyword evidence="2" id="KW-0238">DNA-binding</keyword>
<dbReference type="SUPFAM" id="SSF46689">
    <property type="entry name" value="Homeodomain-like"/>
    <property type="match status" value="1"/>
</dbReference>
<evidence type="ECO:0000256" key="3">
    <source>
        <dbReference type="ARBA" id="ARBA00023163"/>
    </source>
</evidence>
<evidence type="ECO:0000256" key="2">
    <source>
        <dbReference type="ARBA" id="ARBA00023125"/>
    </source>
</evidence>
<keyword evidence="1" id="KW-0805">Transcription regulation</keyword>
<dbReference type="Proteomes" id="UP000625527">
    <property type="component" value="Unassembled WGS sequence"/>
</dbReference>
<evidence type="ECO:0000256" key="1">
    <source>
        <dbReference type="ARBA" id="ARBA00023015"/>
    </source>
</evidence>
<dbReference type="PANTHER" id="PTHR30055">
    <property type="entry name" value="HTH-TYPE TRANSCRIPTIONAL REGULATOR RUTR"/>
    <property type="match status" value="1"/>
</dbReference>
<reference evidence="4 5" key="1">
    <citation type="submission" date="2020-10" db="EMBL/GenBank/DDBJ databases">
        <title>Myceligenerans pegani sp. nov., an endophytic actinomycete isolated from Peganum harmala L. in Xinjiang, China.</title>
        <authorList>
            <person name="Xin L."/>
        </authorList>
    </citation>
    <scope>NUCLEOTIDE SEQUENCE [LARGE SCALE GENOMIC DNA]</scope>
    <source>
        <strain evidence="4 5">TRM65318</strain>
    </source>
</reference>
<dbReference type="RefSeq" id="WP_192864629.1">
    <property type="nucleotide sequence ID" value="NZ_JADAQT010000107.1"/>
</dbReference>
<dbReference type="SUPFAM" id="SSF48498">
    <property type="entry name" value="Tetracyclin repressor-like, C-terminal domain"/>
    <property type="match status" value="1"/>
</dbReference>
<dbReference type="PANTHER" id="PTHR30055:SF234">
    <property type="entry name" value="HTH-TYPE TRANSCRIPTIONAL REGULATOR BETI"/>
    <property type="match status" value="1"/>
</dbReference>
<keyword evidence="5" id="KW-1185">Reference proteome</keyword>
<protein>
    <submittedName>
        <fullName evidence="4">TetR/AcrR family transcriptional regulator</fullName>
    </submittedName>
</protein>
<name>A0ABR9N4P7_9MICO</name>
<gene>
    <name evidence="4" type="ORF">IHE71_20520</name>
</gene>
<dbReference type="EMBL" id="JADAQT010000107">
    <property type="protein sequence ID" value="MBE1878079.1"/>
    <property type="molecule type" value="Genomic_DNA"/>
</dbReference>
<sequence length="190" mass="19736">MKTPPPELAGRLLNVSEQVLYGDPPPRLADVAGLVGASRATLYYYFAGRDDLVAFLLTSHARQGAEVVRAAVDPDDPPEARLRTTIGTLARFLGDRPGICAGLLGGLAGNLQLREALDANDTWIAGPLRDLLGDGAAAGVLTVDDVGDAANAVLGALLLGVLGRSASGADAADRGFQERLTEQIVRGVLR</sequence>
<proteinExistence type="predicted"/>
<dbReference type="InterPro" id="IPR050109">
    <property type="entry name" value="HTH-type_TetR-like_transc_reg"/>
</dbReference>
<evidence type="ECO:0000313" key="5">
    <source>
        <dbReference type="Proteomes" id="UP000625527"/>
    </source>
</evidence>
<keyword evidence="3" id="KW-0804">Transcription</keyword>
<organism evidence="4 5">
    <name type="scientific">Myceligenerans pegani</name>
    <dbReference type="NCBI Taxonomy" id="2776917"/>
    <lineage>
        <taxon>Bacteria</taxon>
        <taxon>Bacillati</taxon>
        <taxon>Actinomycetota</taxon>
        <taxon>Actinomycetes</taxon>
        <taxon>Micrococcales</taxon>
        <taxon>Promicromonosporaceae</taxon>
        <taxon>Myceligenerans</taxon>
    </lineage>
</organism>
<dbReference type="InterPro" id="IPR009057">
    <property type="entry name" value="Homeodomain-like_sf"/>
</dbReference>
<comment type="caution">
    <text evidence="4">The sequence shown here is derived from an EMBL/GenBank/DDBJ whole genome shotgun (WGS) entry which is preliminary data.</text>
</comment>
<dbReference type="InterPro" id="IPR036271">
    <property type="entry name" value="Tet_transcr_reg_TetR-rel_C_sf"/>
</dbReference>
<accession>A0ABR9N4P7</accession>